<dbReference type="PANTHER" id="PTHR30081">
    <property type="entry name" value="PROTEIN-EXPORT MEMBRANE PROTEIN SEC"/>
    <property type="match status" value="1"/>
</dbReference>
<gene>
    <name evidence="12" type="primary">secF</name>
    <name evidence="14" type="ORF">A2438_04585</name>
</gene>
<comment type="similarity">
    <text evidence="11">In the N-terminal section; belongs to the SecD/SecF family. SecD subfamily.</text>
</comment>
<reference evidence="14 15" key="1">
    <citation type="journal article" date="2016" name="Nat. Commun.">
        <title>Thousands of microbial genomes shed light on interconnected biogeochemical processes in an aquifer system.</title>
        <authorList>
            <person name="Anantharaman K."/>
            <person name="Brown C.T."/>
            <person name="Hug L.A."/>
            <person name="Sharon I."/>
            <person name="Castelle C.J."/>
            <person name="Probst A.J."/>
            <person name="Thomas B.C."/>
            <person name="Singh A."/>
            <person name="Wilkins M.J."/>
            <person name="Karaoz U."/>
            <person name="Brodie E.L."/>
            <person name="Williams K.H."/>
            <person name="Hubbard S.S."/>
            <person name="Banfield J.F."/>
        </authorList>
    </citation>
    <scope>NUCLEOTIDE SEQUENCE [LARGE SCALE GENOMIC DNA]</scope>
</reference>
<keyword evidence="6 12" id="KW-1133">Transmembrane helix</keyword>
<keyword evidence="8 12" id="KW-0472">Membrane</keyword>
<dbReference type="InterPro" id="IPR055344">
    <property type="entry name" value="SecD_SecF_C_bact"/>
</dbReference>
<dbReference type="InterPro" id="IPR005665">
    <property type="entry name" value="SecF_bac"/>
</dbReference>
<dbReference type="Pfam" id="PF07549">
    <property type="entry name" value="Sec_GG"/>
    <property type="match status" value="1"/>
</dbReference>
<evidence type="ECO:0000256" key="6">
    <source>
        <dbReference type="ARBA" id="ARBA00022989"/>
    </source>
</evidence>
<feature type="transmembrane region" description="Helical" evidence="12">
    <location>
        <begin position="9"/>
        <end position="30"/>
    </location>
</feature>
<feature type="transmembrane region" description="Helical" evidence="12">
    <location>
        <begin position="127"/>
        <end position="146"/>
    </location>
</feature>
<feature type="transmembrane region" description="Helical" evidence="12">
    <location>
        <begin position="258"/>
        <end position="284"/>
    </location>
</feature>
<feature type="transmembrane region" description="Helical" evidence="12">
    <location>
        <begin position="234"/>
        <end position="252"/>
    </location>
</feature>
<comment type="similarity">
    <text evidence="10">In the C-terminal section; belongs to the SecD/SecF family. SecF subfamily.</text>
</comment>
<dbReference type="InterPro" id="IPR022813">
    <property type="entry name" value="SecD/SecF_arch_bac"/>
</dbReference>
<dbReference type="Gene3D" id="3.30.70.2040">
    <property type="match status" value="1"/>
</dbReference>
<comment type="subunit">
    <text evidence="12">Forms a complex with SecD. Part of the essential Sec protein translocation apparatus which comprises SecA, SecYEG and auxiliary proteins SecDF. Other proteins may also be involved.</text>
</comment>
<evidence type="ECO:0000313" key="15">
    <source>
        <dbReference type="Proteomes" id="UP000179242"/>
    </source>
</evidence>
<dbReference type="HAMAP" id="MF_01464_B">
    <property type="entry name" value="SecF_B"/>
    <property type="match status" value="1"/>
</dbReference>
<dbReference type="NCBIfam" id="TIGR00966">
    <property type="entry name" value="transloc_SecF"/>
    <property type="match status" value="1"/>
</dbReference>
<evidence type="ECO:0000256" key="4">
    <source>
        <dbReference type="ARBA" id="ARBA00022692"/>
    </source>
</evidence>
<dbReference type="PRINTS" id="PR01755">
    <property type="entry name" value="SECFTRNLCASE"/>
</dbReference>
<keyword evidence="4 12" id="KW-0812">Transmembrane</keyword>
<organism evidence="14 15">
    <name type="scientific">candidate division WOR-1 bacterium RIFOXYC2_FULL_46_14</name>
    <dbReference type="NCBI Taxonomy" id="1802587"/>
    <lineage>
        <taxon>Bacteria</taxon>
        <taxon>Bacillati</taxon>
        <taxon>Saganbacteria</taxon>
    </lineage>
</organism>
<accession>A0A1F4U675</accession>
<comment type="function">
    <text evidence="9 12">Part of the Sec protein translocase complex. Interacts with the SecYEG preprotein conducting channel. SecDF uses the proton motive force (PMF) to complete protein translocation after the ATP-dependent function of SecA.</text>
</comment>
<keyword evidence="7 12" id="KW-0811">Translocation</keyword>
<keyword evidence="3 12" id="KW-1003">Cell membrane</keyword>
<dbReference type="Gene3D" id="1.20.1640.10">
    <property type="entry name" value="Multidrug efflux transporter AcrB transmembrane domain"/>
    <property type="match status" value="1"/>
</dbReference>
<dbReference type="AlphaFoldDB" id="A0A1F4U675"/>
<feature type="transmembrane region" description="Helical" evidence="12">
    <location>
        <begin position="183"/>
        <end position="203"/>
    </location>
</feature>
<dbReference type="InterPro" id="IPR048634">
    <property type="entry name" value="SecD_SecF_C"/>
</dbReference>
<dbReference type="SUPFAM" id="SSF82866">
    <property type="entry name" value="Multidrug efflux transporter AcrB transmembrane domain"/>
    <property type="match status" value="1"/>
</dbReference>
<dbReference type="FunFam" id="1.20.1640.10:FF:000024">
    <property type="entry name" value="Multifunctional fusion protein"/>
    <property type="match status" value="1"/>
</dbReference>
<comment type="similarity">
    <text evidence="12">Belongs to the SecD/SecF family. SecF subfamily.</text>
</comment>
<evidence type="ECO:0000256" key="5">
    <source>
        <dbReference type="ARBA" id="ARBA00022927"/>
    </source>
</evidence>
<dbReference type="InterPro" id="IPR022646">
    <property type="entry name" value="SecD/SecF_CS"/>
</dbReference>
<sequence length="289" mass="32456">MKIIEKTKLWFLISLIMIAVSIFTLASNGFTRGSVLNFGIDFTGGTLINLRFPEPVSTSQVRDILGKFKLEKSIIQNSAENKNDIFIRTSPVDTETRVKLVDAFSEKYGNVELLEVDTVGPVIGNELRWQALWALLLASAGIIIYVSFRFEFVYAMAALFALFHDVIIATGVMALLWRDIELPFVAAILTIMGYSINDTIIIFDRIRENLHKPGKHNFTELVNRSIAETFPRSINTVLTVITVVLCLLFFGGKTLKDFSLVLLVGFSIGMYSSIYIASPLVVMWKKNKK</sequence>
<evidence type="ECO:0000256" key="9">
    <source>
        <dbReference type="ARBA" id="ARBA00059018"/>
    </source>
</evidence>
<evidence type="ECO:0000256" key="12">
    <source>
        <dbReference type="HAMAP-Rule" id="MF_01464"/>
    </source>
</evidence>
<evidence type="ECO:0000256" key="11">
    <source>
        <dbReference type="ARBA" id="ARBA00061053"/>
    </source>
</evidence>
<evidence type="ECO:0000256" key="10">
    <source>
        <dbReference type="ARBA" id="ARBA00060856"/>
    </source>
</evidence>
<dbReference type="GO" id="GO:0043952">
    <property type="term" value="P:protein transport by the Sec complex"/>
    <property type="evidence" value="ECO:0007669"/>
    <property type="project" value="UniProtKB-UniRule"/>
</dbReference>
<dbReference type="GO" id="GO:0065002">
    <property type="term" value="P:intracellular protein transmembrane transport"/>
    <property type="evidence" value="ECO:0007669"/>
    <property type="project" value="UniProtKB-UniRule"/>
</dbReference>
<protein>
    <recommendedName>
        <fullName evidence="12">Protein-export membrane protein SecF</fullName>
    </recommendedName>
</protein>
<evidence type="ECO:0000256" key="3">
    <source>
        <dbReference type="ARBA" id="ARBA00022475"/>
    </source>
</evidence>
<dbReference type="Pfam" id="PF02355">
    <property type="entry name" value="SecD_SecF_C"/>
    <property type="match status" value="1"/>
</dbReference>
<proteinExistence type="inferred from homology"/>
<keyword evidence="2 12" id="KW-0813">Transport</keyword>
<feature type="domain" description="Protein export membrane protein SecD/SecF C-terminal" evidence="13">
    <location>
        <begin position="104"/>
        <end position="286"/>
    </location>
</feature>
<dbReference type="NCBIfam" id="TIGR00916">
    <property type="entry name" value="2A0604s01"/>
    <property type="match status" value="1"/>
</dbReference>
<dbReference type="GO" id="GO:0006605">
    <property type="term" value="P:protein targeting"/>
    <property type="evidence" value="ECO:0007669"/>
    <property type="project" value="UniProtKB-UniRule"/>
</dbReference>
<evidence type="ECO:0000256" key="8">
    <source>
        <dbReference type="ARBA" id="ARBA00023136"/>
    </source>
</evidence>
<evidence type="ECO:0000256" key="2">
    <source>
        <dbReference type="ARBA" id="ARBA00022448"/>
    </source>
</evidence>
<feature type="transmembrane region" description="Helical" evidence="12">
    <location>
        <begin position="153"/>
        <end position="177"/>
    </location>
</feature>
<evidence type="ECO:0000259" key="13">
    <source>
        <dbReference type="Pfam" id="PF02355"/>
    </source>
</evidence>
<name>A0A1F4U675_UNCSA</name>
<comment type="caution">
    <text evidence="14">The sequence shown here is derived from an EMBL/GenBank/DDBJ whole genome shotgun (WGS) entry which is preliminary data.</text>
</comment>
<comment type="subcellular location">
    <subcellularLocation>
        <location evidence="1 12">Cell membrane</location>
        <topology evidence="1 12">Multi-pass membrane protein</topology>
    </subcellularLocation>
</comment>
<evidence type="ECO:0000256" key="1">
    <source>
        <dbReference type="ARBA" id="ARBA00004651"/>
    </source>
</evidence>
<dbReference type="GO" id="GO:0005886">
    <property type="term" value="C:plasma membrane"/>
    <property type="evidence" value="ECO:0007669"/>
    <property type="project" value="UniProtKB-SubCell"/>
</dbReference>
<evidence type="ECO:0000313" key="14">
    <source>
        <dbReference type="EMBL" id="OGC39783.1"/>
    </source>
</evidence>
<evidence type="ECO:0000256" key="7">
    <source>
        <dbReference type="ARBA" id="ARBA00023010"/>
    </source>
</evidence>
<dbReference type="GO" id="GO:0015450">
    <property type="term" value="F:protein-transporting ATPase activity"/>
    <property type="evidence" value="ECO:0007669"/>
    <property type="project" value="InterPro"/>
</dbReference>
<dbReference type="InterPro" id="IPR022645">
    <property type="entry name" value="SecD/SecF_bac"/>
</dbReference>
<dbReference type="Proteomes" id="UP000179242">
    <property type="component" value="Unassembled WGS sequence"/>
</dbReference>
<dbReference type="EMBL" id="MEUJ01000005">
    <property type="protein sequence ID" value="OGC39783.1"/>
    <property type="molecule type" value="Genomic_DNA"/>
</dbReference>
<keyword evidence="5 12" id="KW-0653">Protein transport</keyword>
<dbReference type="PANTHER" id="PTHR30081:SF8">
    <property type="entry name" value="PROTEIN TRANSLOCASE SUBUNIT SECF"/>
    <property type="match status" value="1"/>
</dbReference>